<evidence type="ECO:0000313" key="2">
    <source>
        <dbReference type="Proteomes" id="UP001495147"/>
    </source>
</evidence>
<gene>
    <name evidence="1" type="ORF">ABDJ85_14005</name>
</gene>
<dbReference type="Pfam" id="PF11162">
    <property type="entry name" value="DUF2946"/>
    <property type="match status" value="1"/>
</dbReference>
<dbReference type="RefSeq" id="WP_347705412.1">
    <property type="nucleotide sequence ID" value="NZ_JBDPZD010000004.1"/>
</dbReference>
<keyword evidence="2" id="KW-1185">Reference proteome</keyword>
<accession>A0ABV0G4B6</accession>
<organism evidence="1 2">
    <name type="scientific">Roseateles paludis</name>
    <dbReference type="NCBI Taxonomy" id="3145238"/>
    <lineage>
        <taxon>Bacteria</taxon>
        <taxon>Pseudomonadati</taxon>
        <taxon>Pseudomonadota</taxon>
        <taxon>Betaproteobacteria</taxon>
        <taxon>Burkholderiales</taxon>
        <taxon>Sphaerotilaceae</taxon>
        <taxon>Roseateles</taxon>
    </lineage>
</organism>
<reference evidence="1 2" key="1">
    <citation type="submission" date="2024-05" db="EMBL/GenBank/DDBJ databases">
        <title>Roseateles sp. DJS-2-20 16S ribosomal RNA gene Genome sequencing and assembly.</title>
        <authorList>
            <person name="Woo H."/>
        </authorList>
    </citation>
    <scope>NUCLEOTIDE SEQUENCE [LARGE SCALE GENOMIC DNA]</scope>
    <source>
        <strain evidence="1 2">DJS-2-20</strain>
    </source>
</reference>
<name>A0ABV0G4B6_9BURK</name>
<evidence type="ECO:0000313" key="1">
    <source>
        <dbReference type="EMBL" id="MEO3692587.1"/>
    </source>
</evidence>
<dbReference type="Proteomes" id="UP001495147">
    <property type="component" value="Unassembled WGS sequence"/>
</dbReference>
<comment type="caution">
    <text evidence="1">The sequence shown here is derived from an EMBL/GenBank/DDBJ whole genome shotgun (WGS) entry which is preliminary data.</text>
</comment>
<dbReference type="InterPro" id="IPR021333">
    <property type="entry name" value="DUF2946"/>
</dbReference>
<proteinExistence type="predicted"/>
<dbReference type="EMBL" id="JBDPZD010000004">
    <property type="protein sequence ID" value="MEO3692587.1"/>
    <property type="molecule type" value="Genomic_DNA"/>
</dbReference>
<sequence>MRLTPLLSAQPRRRFGAWLLVLFVWSLLSPGLSVALAAAQGDYALFQEVCRSSSAVKRSDAEQAPGGDALAMLTTGHCASCHSVVPDLAPPPAAITLLARTELSQEAPRLFWQAPHTLFAWRQAPARAPPAQH</sequence>
<protein>
    <submittedName>
        <fullName evidence="1">DUF2946 family protein</fullName>
    </submittedName>
</protein>